<dbReference type="Gene3D" id="3.10.20.90">
    <property type="entry name" value="Phosphatidylinositol 3-kinase Catalytic Subunit, Chain A, domain 1"/>
    <property type="match status" value="1"/>
</dbReference>
<dbReference type="InterPro" id="IPR000626">
    <property type="entry name" value="Ubiquitin-like_dom"/>
</dbReference>
<organism evidence="3 4">
    <name type="scientific">Adineta ricciae</name>
    <name type="common">Rotifer</name>
    <dbReference type="NCBI Taxonomy" id="249248"/>
    <lineage>
        <taxon>Eukaryota</taxon>
        <taxon>Metazoa</taxon>
        <taxon>Spiralia</taxon>
        <taxon>Gnathifera</taxon>
        <taxon>Rotifera</taxon>
        <taxon>Eurotatoria</taxon>
        <taxon>Bdelloidea</taxon>
        <taxon>Adinetida</taxon>
        <taxon>Adinetidae</taxon>
        <taxon>Adineta</taxon>
    </lineage>
</organism>
<dbReference type="PRINTS" id="PR00348">
    <property type="entry name" value="UBIQUITIN"/>
</dbReference>
<comment type="caution">
    <text evidence="3">The sequence shown here is derived from an EMBL/GenBank/DDBJ whole genome shotgun (WGS) entry which is preliminary data.</text>
</comment>
<dbReference type="PANTHER" id="PTHR10666">
    <property type="entry name" value="UBIQUITIN"/>
    <property type="match status" value="1"/>
</dbReference>
<dbReference type="Pfam" id="PF00240">
    <property type="entry name" value="ubiquitin"/>
    <property type="match status" value="1"/>
</dbReference>
<feature type="domain" description="Ubiquitin-like" evidence="1">
    <location>
        <begin position="1"/>
        <end position="76"/>
    </location>
</feature>
<gene>
    <name evidence="2" type="ORF">EDS130_LOCUS23408</name>
    <name evidence="3" type="ORF">XAT740_LOCUS43974</name>
</gene>
<sequence>MKVILKTLDGYQVAFEVQCSDKIEQLKTKIKNTLGLEPDQQRLIFAGHQLDPTKLLSDYNITDGSIVFITYRMPGRMVSES</sequence>
<evidence type="ECO:0000259" key="1">
    <source>
        <dbReference type="PROSITE" id="PS50053"/>
    </source>
</evidence>
<evidence type="ECO:0000313" key="4">
    <source>
        <dbReference type="Proteomes" id="UP000663828"/>
    </source>
</evidence>
<dbReference type="InterPro" id="IPR050158">
    <property type="entry name" value="Ubiquitin_ubiquitin-like"/>
</dbReference>
<reference evidence="3" key="1">
    <citation type="submission" date="2021-02" db="EMBL/GenBank/DDBJ databases">
        <authorList>
            <person name="Nowell W R."/>
        </authorList>
    </citation>
    <scope>NUCLEOTIDE SEQUENCE</scope>
</reference>
<accession>A0A815Y1G2</accession>
<evidence type="ECO:0000313" key="3">
    <source>
        <dbReference type="EMBL" id="CAF1565240.1"/>
    </source>
</evidence>
<evidence type="ECO:0000313" key="2">
    <source>
        <dbReference type="EMBL" id="CAF1165813.1"/>
    </source>
</evidence>
<protein>
    <recommendedName>
        <fullName evidence="1">Ubiquitin-like domain-containing protein</fullName>
    </recommendedName>
</protein>
<name>A0A815Y1G2_ADIRI</name>
<dbReference type="SUPFAM" id="SSF54236">
    <property type="entry name" value="Ubiquitin-like"/>
    <property type="match status" value="1"/>
</dbReference>
<dbReference type="PROSITE" id="PS50053">
    <property type="entry name" value="UBIQUITIN_2"/>
    <property type="match status" value="1"/>
</dbReference>
<dbReference type="Proteomes" id="UP000663852">
    <property type="component" value="Unassembled WGS sequence"/>
</dbReference>
<dbReference type="InterPro" id="IPR029071">
    <property type="entry name" value="Ubiquitin-like_domsf"/>
</dbReference>
<dbReference type="AlphaFoldDB" id="A0A815Y1G2"/>
<keyword evidence="4" id="KW-1185">Reference proteome</keyword>
<dbReference type="EMBL" id="CAJNOJ010000127">
    <property type="protein sequence ID" value="CAF1165813.1"/>
    <property type="molecule type" value="Genomic_DNA"/>
</dbReference>
<dbReference type="EMBL" id="CAJNOR010005507">
    <property type="protein sequence ID" value="CAF1565240.1"/>
    <property type="molecule type" value="Genomic_DNA"/>
</dbReference>
<dbReference type="OrthoDB" id="1885901at2759"/>
<dbReference type="Proteomes" id="UP000663828">
    <property type="component" value="Unassembled WGS sequence"/>
</dbReference>
<dbReference type="SMART" id="SM00213">
    <property type="entry name" value="UBQ"/>
    <property type="match status" value="1"/>
</dbReference>
<dbReference type="InterPro" id="IPR019956">
    <property type="entry name" value="Ubiquitin_dom"/>
</dbReference>
<proteinExistence type="predicted"/>